<keyword evidence="2 7" id="KW-0699">rRNA-binding</keyword>
<dbReference type="InterPro" id="IPR023574">
    <property type="entry name" value="Ribosomal_uL4_dom_sf"/>
</dbReference>
<dbReference type="GO" id="GO:0006412">
    <property type="term" value="P:translation"/>
    <property type="evidence" value="ECO:0007669"/>
    <property type="project" value="UniProtKB-UniRule"/>
</dbReference>
<keyword evidence="3 7" id="KW-0694">RNA-binding</keyword>
<reference evidence="9 10" key="1">
    <citation type="journal article" date="2016" name="Nat. Commun.">
        <title>Thousands of microbial genomes shed light on interconnected biogeochemical processes in an aquifer system.</title>
        <authorList>
            <person name="Anantharaman K."/>
            <person name="Brown C.T."/>
            <person name="Hug L.A."/>
            <person name="Sharon I."/>
            <person name="Castelle C.J."/>
            <person name="Probst A.J."/>
            <person name="Thomas B.C."/>
            <person name="Singh A."/>
            <person name="Wilkins M.J."/>
            <person name="Karaoz U."/>
            <person name="Brodie E.L."/>
            <person name="Williams K.H."/>
            <person name="Hubbard S.S."/>
            <person name="Banfield J.F."/>
        </authorList>
    </citation>
    <scope>NUCLEOTIDE SEQUENCE [LARGE SCALE GENOMIC DNA]</scope>
</reference>
<evidence type="ECO:0000256" key="5">
    <source>
        <dbReference type="ARBA" id="ARBA00023274"/>
    </source>
</evidence>
<evidence type="ECO:0000313" key="10">
    <source>
        <dbReference type="Proteomes" id="UP000177521"/>
    </source>
</evidence>
<dbReference type="GO" id="GO:0003735">
    <property type="term" value="F:structural constituent of ribosome"/>
    <property type="evidence" value="ECO:0007669"/>
    <property type="project" value="InterPro"/>
</dbReference>
<keyword evidence="4 7" id="KW-0689">Ribosomal protein</keyword>
<evidence type="ECO:0000256" key="3">
    <source>
        <dbReference type="ARBA" id="ARBA00022884"/>
    </source>
</evidence>
<evidence type="ECO:0000256" key="7">
    <source>
        <dbReference type="HAMAP-Rule" id="MF_01328"/>
    </source>
</evidence>
<dbReference type="SUPFAM" id="SSF52166">
    <property type="entry name" value="Ribosomal protein L4"/>
    <property type="match status" value="1"/>
</dbReference>
<comment type="caution">
    <text evidence="9">The sequence shown here is derived from an EMBL/GenBank/DDBJ whole genome shotgun (WGS) entry which is preliminary data.</text>
</comment>
<feature type="compositionally biased region" description="Basic residues" evidence="8">
    <location>
        <begin position="60"/>
        <end position="71"/>
    </location>
</feature>
<evidence type="ECO:0000256" key="2">
    <source>
        <dbReference type="ARBA" id="ARBA00022730"/>
    </source>
</evidence>
<evidence type="ECO:0000256" key="1">
    <source>
        <dbReference type="ARBA" id="ARBA00010528"/>
    </source>
</evidence>
<keyword evidence="5 7" id="KW-0687">Ribonucleoprotein</keyword>
<comment type="function">
    <text evidence="7">Forms part of the polypeptide exit tunnel.</text>
</comment>
<dbReference type="PANTHER" id="PTHR10746:SF17">
    <property type="entry name" value="LARGE RIBOSOMAL SUBUNIT PROTEIN UL4C"/>
    <property type="match status" value="1"/>
</dbReference>
<comment type="subunit">
    <text evidence="7">Part of the 50S ribosomal subunit.</text>
</comment>
<dbReference type="Pfam" id="PF00573">
    <property type="entry name" value="Ribosomal_L4"/>
    <property type="match status" value="1"/>
</dbReference>
<sequence length="229" mass="25575">MMQATIYDHSGKEVEKLSLPGEIFAVAFNHDLVHRALMRELANARQATKKTKKRSEVRGGGKKPWRQKGTGRARCGSNRSPIWRGGGITFGPTGEENYQLRMNRKEARKALYCTLSKQASEGRIIGLSEYPHTEAKTKQFAQMISSLPITRDVLVVLPEKNAIIQKSARNLPHVKVTTSNDISVADLLKHDRILFLKEVFAQWQRVAKGGSLVEQKTEPADQTVAAVTK</sequence>
<gene>
    <name evidence="7" type="primary">rplD</name>
    <name evidence="9" type="ORF">A2788_00890</name>
</gene>
<dbReference type="HAMAP" id="MF_01328_B">
    <property type="entry name" value="Ribosomal_uL4_B"/>
    <property type="match status" value="1"/>
</dbReference>
<comment type="function">
    <text evidence="7">One of the primary rRNA binding proteins, this protein initially binds near the 5'-end of the 23S rRNA. It is important during the early stages of 50S assembly. It makes multiple contacts with different domains of the 23S rRNA in the assembled 50S subunit and ribosome.</text>
</comment>
<dbReference type="PANTHER" id="PTHR10746">
    <property type="entry name" value="50S RIBOSOMAL PROTEIN L4"/>
    <property type="match status" value="1"/>
</dbReference>
<dbReference type="NCBIfam" id="TIGR03953">
    <property type="entry name" value="rplD_bact"/>
    <property type="match status" value="1"/>
</dbReference>
<feature type="region of interest" description="Disordered" evidence="8">
    <location>
        <begin position="44"/>
        <end position="78"/>
    </location>
</feature>
<evidence type="ECO:0000256" key="6">
    <source>
        <dbReference type="ARBA" id="ARBA00035244"/>
    </source>
</evidence>
<dbReference type="GO" id="GO:0019843">
    <property type="term" value="F:rRNA binding"/>
    <property type="evidence" value="ECO:0007669"/>
    <property type="project" value="UniProtKB-UniRule"/>
</dbReference>
<dbReference type="InterPro" id="IPR013005">
    <property type="entry name" value="Ribosomal_uL4-like"/>
</dbReference>
<evidence type="ECO:0000256" key="8">
    <source>
        <dbReference type="SAM" id="MobiDB-lite"/>
    </source>
</evidence>
<protein>
    <recommendedName>
        <fullName evidence="6 7">Large ribosomal subunit protein uL4</fullName>
    </recommendedName>
</protein>
<evidence type="ECO:0000313" key="9">
    <source>
        <dbReference type="EMBL" id="OGC82931.1"/>
    </source>
</evidence>
<dbReference type="AlphaFoldDB" id="A0A1F4XML6"/>
<dbReference type="InterPro" id="IPR002136">
    <property type="entry name" value="Ribosomal_uL4"/>
</dbReference>
<name>A0A1F4XML6_9BACT</name>
<comment type="similarity">
    <text evidence="1 7">Belongs to the universal ribosomal protein uL4 family.</text>
</comment>
<dbReference type="EMBL" id="MEWS01000004">
    <property type="protein sequence ID" value="OGC82931.1"/>
    <property type="molecule type" value="Genomic_DNA"/>
</dbReference>
<proteinExistence type="inferred from homology"/>
<dbReference type="GO" id="GO:0005840">
    <property type="term" value="C:ribosome"/>
    <property type="evidence" value="ECO:0007669"/>
    <property type="project" value="UniProtKB-KW"/>
</dbReference>
<dbReference type="Proteomes" id="UP000177521">
    <property type="component" value="Unassembled WGS sequence"/>
</dbReference>
<dbReference type="GO" id="GO:1990904">
    <property type="term" value="C:ribonucleoprotein complex"/>
    <property type="evidence" value="ECO:0007669"/>
    <property type="project" value="UniProtKB-KW"/>
</dbReference>
<dbReference type="Gene3D" id="3.40.1370.10">
    <property type="match status" value="1"/>
</dbReference>
<accession>A0A1F4XML6</accession>
<evidence type="ECO:0000256" key="4">
    <source>
        <dbReference type="ARBA" id="ARBA00022980"/>
    </source>
</evidence>
<organism evidence="9 10">
    <name type="scientific">Candidatus Abawacabacteria bacterium RIFCSPHIGHO2_01_FULL_46_8</name>
    <dbReference type="NCBI Taxonomy" id="1817815"/>
    <lineage>
        <taxon>Bacteria</taxon>
        <taxon>Candidatus Abawacaibacteriota</taxon>
    </lineage>
</organism>